<evidence type="ECO:0000256" key="5">
    <source>
        <dbReference type="ARBA" id="ARBA00023040"/>
    </source>
</evidence>
<dbReference type="CDD" id="cd00637">
    <property type="entry name" value="7tm_classA_rhodopsin-like"/>
    <property type="match status" value="1"/>
</dbReference>
<evidence type="ECO:0000313" key="12">
    <source>
        <dbReference type="EMBL" id="CAH3188681.1"/>
    </source>
</evidence>
<accession>A0ABN8SDA7</accession>
<sequence length="293" mass="34017">MVVSSSECTIWFTVFTAEFVAIVTVNLLSIILFIKNRGLRTRSMYLVISLTVADMLVGGLSGSVSQLDLLRNCHFVNLTVYLKVIRVLRNTLLFFPFVSLTNIAAISLERFHATFFPFRHRLIKSWVYVVAIVVVWVFPIILSVIWQMDWFLIKHHLYLWESHCCLCLIVTFVSYTSILLKFRFGAHPQRHCAAALRQRKLTVTLFITTLVSLLLWLPYGIYLFAAWLTGICNYRIAYPKGATLSYLMPFLFYTNSLVNPILYAIRMPDFKKALLSFFRCHRRENVATALNRY</sequence>
<keyword evidence="9" id="KW-0807">Transducer</keyword>
<evidence type="ECO:0000256" key="2">
    <source>
        <dbReference type="ARBA" id="ARBA00022475"/>
    </source>
</evidence>
<dbReference type="PRINTS" id="PR00237">
    <property type="entry name" value="GPCRRHODOPSN"/>
</dbReference>
<dbReference type="InterPro" id="IPR000276">
    <property type="entry name" value="GPCR_Rhodpsn"/>
</dbReference>
<feature type="transmembrane region" description="Helical" evidence="10">
    <location>
        <begin position="244"/>
        <end position="265"/>
    </location>
</feature>
<dbReference type="Proteomes" id="UP001159427">
    <property type="component" value="Unassembled WGS sequence"/>
</dbReference>
<dbReference type="InterPro" id="IPR017452">
    <property type="entry name" value="GPCR_Rhodpsn_7TM"/>
</dbReference>
<dbReference type="PANTHER" id="PTHR24246">
    <property type="entry name" value="OLFACTORY RECEPTOR AND ADENOSINE RECEPTOR"/>
    <property type="match status" value="1"/>
</dbReference>
<evidence type="ECO:0000256" key="4">
    <source>
        <dbReference type="ARBA" id="ARBA00022989"/>
    </source>
</evidence>
<keyword evidence="8" id="KW-0325">Glycoprotein</keyword>
<dbReference type="SUPFAM" id="SSF81321">
    <property type="entry name" value="Family A G protein-coupled receptor-like"/>
    <property type="match status" value="1"/>
</dbReference>
<keyword evidence="2" id="KW-1003">Cell membrane</keyword>
<name>A0ABN8SDA7_9CNID</name>
<feature type="domain" description="G-protein coupled receptors family 1 profile" evidence="11">
    <location>
        <begin position="25"/>
        <end position="263"/>
    </location>
</feature>
<evidence type="ECO:0000256" key="1">
    <source>
        <dbReference type="ARBA" id="ARBA00004651"/>
    </source>
</evidence>
<feature type="transmembrane region" description="Helical" evidence="10">
    <location>
        <begin position="12"/>
        <end position="34"/>
    </location>
</feature>
<dbReference type="PROSITE" id="PS50262">
    <property type="entry name" value="G_PROTEIN_RECEP_F1_2"/>
    <property type="match status" value="1"/>
</dbReference>
<keyword evidence="13" id="KW-1185">Reference proteome</keyword>
<feature type="transmembrane region" description="Helical" evidence="10">
    <location>
        <begin position="126"/>
        <end position="146"/>
    </location>
</feature>
<feature type="transmembrane region" description="Helical" evidence="10">
    <location>
        <begin position="201"/>
        <end position="224"/>
    </location>
</feature>
<dbReference type="PANTHER" id="PTHR24246:SF27">
    <property type="entry name" value="ADENOSINE RECEPTOR, ISOFORM A"/>
    <property type="match status" value="1"/>
</dbReference>
<reference evidence="12 13" key="1">
    <citation type="submission" date="2022-05" db="EMBL/GenBank/DDBJ databases">
        <authorList>
            <consortium name="Genoscope - CEA"/>
            <person name="William W."/>
        </authorList>
    </citation>
    <scope>NUCLEOTIDE SEQUENCE [LARGE SCALE GENOMIC DNA]</scope>
</reference>
<evidence type="ECO:0000256" key="9">
    <source>
        <dbReference type="ARBA" id="ARBA00023224"/>
    </source>
</evidence>
<keyword evidence="4 10" id="KW-1133">Transmembrane helix</keyword>
<comment type="subcellular location">
    <subcellularLocation>
        <location evidence="1">Cell membrane</location>
        <topology evidence="1">Multi-pass membrane protein</topology>
    </subcellularLocation>
</comment>
<organism evidence="12 13">
    <name type="scientific">Porites evermanni</name>
    <dbReference type="NCBI Taxonomy" id="104178"/>
    <lineage>
        <taxon>Eukaryota</taxon>
        <taxon>Metazoa</taxon>
        <taxon>Cnidaria</taxon>
        <taxon>Anthozoa</taxon>
        <taxon>Hexacorallia</taxon>
        <taxon>Scleractinia</taxon>
        <taxon>Fungiina</taxon>
        <taxon>Poritidae</taxon>
        <taxon>Porites</taxon>
    </lineage>
</organism>
<keyword evidence="3 10" id="KW-0812">Transmembrane</keyword>
<gene>
    <name evidence="12" type="ORF">PEVE_00018731</name>
</gene>
<evidence type="ECO:0000259" key="11">
    <source>
        <dbReference type="PROSITE" id="PS50262"/>
    </source>
</evidence>
<evidence type="ECO:0000256" key="10">
    <source>
        <dbReference type="SAM" id="Phobius"/>
    </source>
</evidence>
<evidence type="ECO:0000256" key="6">
    <source>
        <dbReference type="ARBA" id="ARBA00023136"/>
    </source>
</evidence>
<feature type="transmembrane region" description="Helical" evidence="10">
    <location>
        <begin position="87"/>
        <end position="106"/>
    </location>
</feature>
<proteinExistence type="predicted"/>
<keyword evidence="7" id="KW-0675">Receptor</keyword>
<evidence type="ECO:0000256" key="3">
    <source>
        <dbReference type="ARBA" id="ARBA00022692"/>
    </source>
</evidence>
<evidence type="ECO:0000256" key="7">
    <source>
        <dbReference type="ARBA" id="ARBA00023170"/>
    </source>
</evidence>
<dbReference type="Gene3D" id="1.20.1070.10">
    <property type="entry name" value="Rhodopsin 7-helix transmembrane proteins"/>
    <property type="match status" value="1"/>
</dbReference>
<keyword evidence="6 10" id="KW-0472">Membrane</keyword>
<dbReference type="EMBL" id="CALNXI010002533">
    <property type="protein sequence ID" value="CAH3188681.1"/>
    <property type="molecule type" value="Genomic_DNA"/>
</dbReference>
<dbReference type="Pfam" id="PF00001">
    <property type="entry name" value="7tm_1"/>
    <property type="match status" value="1"/>
</dbReference>
<feature type="transmembrane region" description="Helical" evidence="10">
    <location>
        <begin position="46"/>
        <end position="67"/>
    </location>
</feature>
<protein>
    <recommendedName>
        <fullName evidence="11">G-protein coupled receptors family 1 profile domain-containing protein</fullName>
    </recommendedName>
</protein>
<comment type="caution">
    <text evidence="12">The sequence shown here is derived from an EMBL/GenBank/DDBJ whole genome shotgun (WGS) entry which is preliminary data.</text>
</comment>
<keyword evidence="5" id="KW-0297">G-protein coupled receptor</keyword>
<feature type="transmembrane region" description="Helical" evidence="10">
    <location>
        <begin position="158"/>
        <end position="180"/>
    </location>
</feature>
<evidence type="ECO:0000256" key="8">
    <source>
        <dbReference type="ARBA" id="ARBA00023180"/>
    </source>
</evidence>
<evidence type="ECO:0000313" key="13">
    <source>
        <dbReference type="Proteomes" id="UP001159427"/>
    </source>
</evidence>